<accession>A0A164RCB9</accession>
<reference evidence="2 3" key="1">
    <citation type="submission" date="2016-03" db="EMBL/GenBank/DDBJ databases">
        <title>EvidentialGene: Evidence-directed Construction of Genes on Genomes.</title>
        <authorList>
            <person name="Gilbert D.G."/>
            <person name="Choi J.-H."/>
            <person name="Mockaitis K."/>
            <person name="Colbourne J."/>
            <person name="Pfrender M."/>
        </authorList>
    </citation>
    <scope>NUCLEOTIDE SEQUENCE [LARGE SCALE GENOMIC DNA]</scope>
    <source>
        <strain evidence="2 3">Xinb3</strain>
        <tissue evidence="2">Complete organism</tissue>
    </source>
</reference>
<keyword evidence="1" id="KW-1133">Transmembrane helix</keyword>
<dbReference type="EMBL" id="LRGB01002190">
    <property type="protein sequence ID" value="KZS08526.1"/>
    <property type="molecule type" value="Genomic_DNA"/>
</dbReference>
<feature type="transmembrane region" description="Helical" evidence="1">
    <location>
        <begin position="35"/>
        <end position="56"/>
    </location>
</feature>
<organism evidence="2 3">
    <name type="scientific">Daphnia magna</name>
    <dbReference type="NCBI Taxonomy" id="35525"/>
    <lineage>
        <taxon>Eukaryota</taxon>
        <taxon>Metazoa</taxon>
        <taxon>Ecdysozoa</taxon>
        <taxon>Arthropoda</taxon>
        <taxon>Crustacea</taxon>
        <taxon>Branchiopoda</taxon>
        <taxon>Diplostraca</taxon>
        <taxon>Cladocera</taxon>
        <taxon>Anomopoda</taxon>
        <taxon>Daphniidae</taxon>
        <taxon>Daphnia</taxon>
    </lineage>
</organism>
<keyword evidence="1" id="KW-0472">Membrane</keyword>
<proteinExistence type="predicted"/>
<dbReference type="AlphaFoldDB" id="A0A164RCB9"/>
<name>A0A164RCB9_9CRUS</name>
<dbReference type="Proteomes" id="UP000076858">
    <property type="component" value="Unassembled WGS sequence"/>
</dbReference>
<comment type="caution">
    <text evidence="2">The sequence shown here is derived from an EMBL/GenBank/DDBJ whole genome shotgun (WGS) entry which is preliminary data.</text>
</comment>
<evidence type="ECO:0000256" key="1">
    <source>
        <dbReference type="SAM" id="Phobius"/>
    </source>
</evidence>
<keyword evidence="1" id="KW-0812">Transmembrane</keyword>
<sequence>MRWPAFFIVTKVTESKRFFHENELKTQKQMVMRKVCISSTCLSVYLSKLVTFLFTMTKEKQSNRKVFLINRVNVKRSS</sequence>
<evidence type="ECO:0000313" key="2">
    <source>
        <dbReference type="EMBL" id="KZS08526.1"/>
    </source>
</evidence>
<protein>
    <submittedName>
        <fullName evidence="2">Uncharacterized protein</fullName>
    </submittedName>
</protein>
<keyword evidence="3" id="KW-1185">Reference proteome</keyword>
<gene>
    <name evidence="2" type="ORF">APZ42_027222</name>
</gene>
<evidence type="ECO:0000313" key="3">
    <source>
        <dbReference type="Proteomes" id="UP000076858"/>
    </source>
</evidence>